<evidence type="ECO:0000256" key="1">
    <source>
        <dbReference type="ARBA" id="ARBA00008418"/>
    </source>
</evidence>
<dbReference type="PANTHER" id="PTHR11977">
    <property type="entry name" value="VILLIN"/>
    <property type="match status" value="1"/>
</dbReference>
<dbReference type="InterPro" id="IPR007123">
    <property type="entry name" value="Gelsolin-like_dom"/>
</dbReference>
<feature type="domain" description="Gelsolin-like" evidence="5">
    <location>
        <begin position="33"/>
        <end position="122"/>
    </location>
</feature>
<dbReference type="AlphaFoldDB" id="A0A7R9LUW1"/>
<dbReference type="GO" id="GO:0051014">
    <property type="term" value="P:actin filament severing"/>
    <property type="evidence" value="ECO:0007669"/>
    <property type="project" value="TreeGrafter"/>
</dbReference>
<evidence type="ECO:0000313" key="7">
    <source>
        <dbReference type="Proteomes" id="UP000728032"/>
    </source>
</evidence>
<dbReference type="CDD" id="cd11290">
    <property type="entry name" value="gelsolin_S1_like"/>
    <property type="match status" value="1"/>
</dbReference>
<name>A0A7R9LUW1_9ACAR</name>
<protein>
    <recommendedName>
        <fullName evidence="5">Gelsolin-like domain-containing protein</fullName>
    </recommendedName>
</protein>
<evidence type="ECO:0000256" key="4">
    <source>
        <dbReference type="ARBA" id="ARBA00023203"/>
    </source>
</evidence>
<feature type="domain" description="Gelsolin-like" evidence="5">
    <location>
        <begin position="512"/>
        <end position="555"/>
    </location>
</feature>
<comment type="similarity">
    <text evidence="1">Belongs to the villin/gelsolin family.</text>
</comment>
<dbReference type="GO" id="GO:0008154">
    <property type="term" value="P:actin polymerization or depolymerization"/>
    <property type="evidence" value="ECO:0007669"/>
    <property type="project" value="TreeGrafter"/>
</dbReference>
<feature type="domain" description="Gelsolin-like" evidence="5">
    <location>
        <begin position="129"/>
        <end position="192"/>
    </location>
</feature>
<dbReference type="GO" id="GO:0051016">
    <property type="term" value="P:barbed-end actin filament capping"/>
    <property type="evidence" value="ECO:0007669"/>
    <property type="project" value="TreeGrafter"/>
</dbReference>
<dbReference type="EMBL" id="CAJPVJ010003146">
    <property type="protein sequence ID" value="CAG2167222.1"/>
    <property type="molecule type" value="Genomic_DNA"/>
</dbReference>
<dbReference type="CDD" id="cd11288">
    <property type="entry name" value="gelsolin_S5_like"/>
    <property type="match status" value="1"/>
</dbReference>
<dbReference type="InterPro" id="IPR029006">
    <property type="entry name" value="ADF-H/Gelsolin-like_dom_sf"/>
</dbReference>
<dbReference type="FunFam" id="3.40.20.10:FF:000005">
    <property type="entry name" value="Gelsolin"/>
    <property type="match status" value="1"/>
</dbReference>
<evidence type="ECO:0000256" key="2">
    <source>
        <dbReference type="ARBA" id="ARBA00022467"/>
    </source>
</evidence>
<reference evidence="6" key="1">
    <citation type="submission" date="2020-11" db="EMBL/GenBank/DDBJ databases">
        <authorList>
            <person name="Tran Van P."/>
        </authorList>
    </citation>
    <scope>NUCLEOTIDE SEQUENCE</scope>
</reference>
<feature type="domain" description="Gelsolin-like" evidence="5">
    <location>
        <begin position="248"/>
        <end position="322"/>
    </location>
</feature>
<dbReference type="Gene3D" id="3.40.20.10">
    <property type="entry name" value="Severin"/>
    <property type="match status" value="6"/>
</dbReference>
<keyword evidence="3" id="KW-0677">Repeat</keyword>
<dbReference type="Proteomes" id="UP000728032">
    <property type="component" value="Unassembled WGS sequence"/>
</dbReference>
<dbReference type="SMART" id="SM00262">
    <property type="entry name" value="GEL"/>
    <property type="match status" value="6"/>
</dbReference>
<keyword evidence="7" id="KW-1185">Reference proteome</keyword>
<dbReference type="GO" id="GO:0005546">
    <property type="term" value="F:phosphatidylinositol-4,5-bisphosphate binding"/>
    <property type="evidence" value="ECO:0007669"/>
    <property type="project" value="TreeGrafter"/>
</dbReference>
<dbReference type="PRINTS" id="PR00597">
    <property type="entry name" value="GELSOLIN"/>
</dbReference>
<dbReference type="OrthoDB" id="6375767at2759"/>
<dbReference type="GO" id="GO:0005737">
    <property type="term" value="C:cytoplasm"/>
    <property type="evidence" value="ECO:0007669"/>
    <property type="project" value="TreeGrafter"/>
</dbReference>
<dbReference type="CDD" id="cd11291">
    <property type="entry name" value="gelsolin_S6_like"/>
    <property type="match status" value="1"/>
</dbReference>
<dbReference type="InterPro" id="IPR007122">
    <property type="entry name" value="Villin/Gelsolin"/>
</dbReference>
<dbReference type="FunFam" id="3.40.20.10:FF:000001">
    <property type="entry name" value="Gelsolin"/>
    <property type="match status" value="1"/>
</dbReference>
<dbReference type="PANTHER" id="PTHR11977:SF57">
    <property type="entry name" value="VILLIN-LIKE PROTEIN QUAIL"/>
    <property type="match status" value="1"/>
</dbReference>
<organism evidence="6">
    <name type="scientific">Oppiella nova</name>
    <dbReference type="NCBI Taxonomy" id="334625"/>
    <lineage>
        <taxon>Eukaryota</taxon>
        <taxon>Metazoa</taxon>
        <taxon>Ecdysozoa</taxon>
        <taxon>Arthropoda</taxon>
        <taxon>Chelicerata</taxon>
        <taxon>Arachnida</taxon>
        <taxon>Acari</taxon>
        <taxon>Acariformes</taxon>
        <taxon>Sarcoptiformes</taxon>
        <taxon>Oribatida</taxon>
        <taxon>Brachypylina</taxon>
        <taxon>Oppioidea</taxon>
        <taxon>Oppiidae</taxon>
        <taxon>Oppiella</taxon>
    </lineage>
</organism>
<keyword evidence="4" id="KW-0009">Actin-binding</keyword>
<feature type="domain" description="Gelsolin-like" evidence="5">
    <location>
        <begin position="388"/>
        <end position="467"/>
    </location>
</feature>
<evidence type="ECO:0000256" key="3">
    <source>
        <dbReference type="ARBA" id="ARBA00022737"/>
    </source>
</evidence>
<dbReference type="CDD" id="cd11292">
    <property type="entry name" value="gelsolin_S3_like"/>
    <property type="match status" value="1"/>
</dbReference>
<keyword evidence="2" id="KW-0117">Actin capping</keyword>
<dbReference type="GO" id="GO:0015629">
    <property type="term" value="C:actin cytoskeleton"/>
    <property type="evidence" value="ECO:0007669"/>
    <property type="project" value="TreeGrafter"/>
</dbReference>
<evidence type="ECO:0000259" key="5">
    <source>
        <dbReference type="Pfam" id="PF00626"/>
    </source>
</evidence>
<dbReference type="CDD" id="cd11293">
    <property type="entry name" value="gelsolin_S4_like"/>
    <property type="match status" value="1"/>
</dbReference>
<dbReference type="GO" id="GO:0051015">
    <property type="term" value="F:actin filament binding"/>
    <property type="evidence" value="ECO:0007669"/>
    <property type="project" value="InterPro"/>
</dbReference>
<proteinExistence type="inferred from homology"/>
<dbReference type="Pfam" id="PF00626">
    <property type="entry name" value="Gelsolin"/>
    <property type="match status" value="6"/>
</dbReference>
<feature type="domain" description="Gelsolin-like" evidence="5">
    <location>
        <begin position="616"/>
        <end position="689"/>
    </location>
</feature>
<sequence length="779" mass="87450">MSTQPVDPAFRLIPQNSTFFYIWRIEKLQVIAVPKESYGQFYSGDSYIVICATDGKERADSQLVPKEVRTGLDIHIHFWLGSETSQDEAGIAAYKSVELDDNLGGTPVQHRETQGHESQRFLSYFRNGMSWSQLNDGDVFILDACSHVFVWTGSFANNMEKIQAIQVAQQLKSEHAPECQAVVVVEDNNESSELSHAEREAFEKYLPLSAKSVLSHTEVPNDSRIEMNQRTEVILYRCTDEDQSLKVSKVKTGPLEQKDLNSNDSFIVDNNLGGIWVWVGKKASAKERTESMRNAQGFITKKGYPQHTRVTRVIDGGEPIEFKNLFKSWKDANLANGFGNAYHVGKIAKIIPQTFDPSVLHENHGMAAETQMVDGGNGHKQVYRVKDFDLVEVPEEDFGKFHSGDCYIVVYTYGAQNVILYYWLGSKSSVDERGTAAMKTVDLDNNKFAGHAVQVRVVEGKEPAHFMAIFGGKMVILMGGFGSGFNNNQSNEESLKNTSLLQVRGTNQYSTKAVEVHPSASSLNSNDVFVLLTHEIAYVWAGKGSLGDEREMAKEIAEHQGKGVLLVSEGQEKDDFWDAIGGKQEYSNDKRLQLSDDPHSPRLFQCSNANGLFTIEEIPHFDQSDLIQDDVMLLDAWDALFLWIGDLSNREERKLAQEAAQQYLTTDPSGRDIDTPIIVIKQGHEPINFTGFFGVWDITMWNKNKSYEEIKSALKDGKSESVKIIKASAMNNGHSGDFGSVNKYPVDQLRVKDANQLPEDVEPTRKEVIYYRFNENASY</sequence>
<accession>A0A7R9LUW1</accession>
<dbReference type="EMBL" id="OC917971">
    <property type="protein sequence ID" value="CAD7648398.1"/>
    <property type="molecule type" value="Genomic_DNA"/>
</dbReference>
<gene>
    <name evidence="6" type="ORF">ONB1V03_LOCUS6734</name>
</gene>
<dbReference type="SUPFAM" id="SSF55753">
    <property type="entry name" value="Actin depolymerizing proteins"/>
    <property type="match status" value="6"/>
</dbReference>
<evidence type="ECO:0000313" key="6">
    <source>
        <dbReference type="EMBL" id="CAD7648398.1"/>
    </source>
</evidence>